<dbReference type="AlphaFoldDB" id="A0AA39YEM3"/>
<sequence>MSMYGASSPRTKKRCLRPPSPPPLETVYFAPDGDTRLFLTSPDTSDKERPYIIFVVSSQVMELMSDEFKPWLKRRACYTEPNAVTSAQPILMPDDDARGMEVLMNIAHLHFYRVPAQLELERLSAVAQVAHAYRATKLLRPWWRGWWDAVKSKALMPGCEEVLYVAWAFGEEETFREIVDRLILTVKLNYDEECVTPDEIVVSSSKEEGKRFPPNIQGLIHHGRSTALERLLQACYELVDEYLTANEQRTFCCKNKSHQNACDSVALGSLILSLQEAELWPERKTHEDINWSVSELLAKMQDFKVTFPEGHSETCGMILARFNTFLNDFIQSERYRVTLDSEDTKDWKIQIDRKKAELTGNRDESSKRGSGYASDGSPTLHW</sequence>
<protein>
    <recommendedName>
        <fullName evidence="4">BTB domain-containing protein</fullName>
    </recommendedName>
</protein>
<proteinExistence type="predicted"/>
<organism evidence="2 3">
    <name type="scientific">Lasiodiplodia hormozganensis</name>
    <dbReference type="NCBI Taxonomy" id="869390"/>
    <lineage>
        <taxon>Eukaryota</taxon>
        <taxon>Fungi</taxon>
        <taxon>Dikarya</taxon>
        <taxon>Ascomycota</taxon>
        <taxon>Pezizomycotina</taxon>
        <taxon>Dothideomycetes</taxon>
        <taxon>Dothideomycetes incertae sedis</taxon>
        <taxon>Botryosphaeriales</taxon>
        <taxon>Botryosphaeriaceae</taxon>
        <taxon>Lasiodiplodia</taxon>
    </lineage>
</organism>
<feature type="compositionally biased region" description="Basic and acidic residues" evidence="1">
    <location>
        <begin position="357"/>
        <end position="367"/>
    </location>
</feature>
<evidence type="ECO:0000313" key="2">
    <source>
        <dbReference type="EMBL" id="KAK0650112.1"/>
    </source>
</evidence>
<comment type="caution">
    <text evidence="2">The sequence shown here is derived from an EMBL/GenBank/DDBJ whole genome shotgun (WGS) entry which is preliminary data.</text>
</comment>
<feature type="region of interest" description="Disordered" evidence="1">
    <location>
        <begin position="1"/>
        <end position="24"/>
    </location>
</feature>
<evidence type="ECO:0008006" key="4">
    <source>
        <dbReference type="Google" id="ProtNLM"/>
    </source>
</evidence>
<gene>
    <name evidence="2" type="ORF">DIS24_g7138</name>
</gene>
<evidence type="ECO:0000313" key="3">
    <source>
        <dbReference type="Proteomes" id="UP001175001"/>
    </source>
</evidence>
<dbReference type="EMBL" id="JAUJDW010000040">
    <property type="protein sequence ID" value="KAK0650112.1"/>
    <property type="molecule type" value="Genomic_DNA"/>
</dbReference>
<accession>A0AA39YEM3</accession>
<keyword evidence="3" id="KW-1185">Reference proteome</keyword>
<evidence type="ECO:0000256" key="1">
    <source>
        <dbReference type="SAM" id="MobiDB-lite"/>
    </source>
</evidence>
<feature type="region of interest" description="Disordered" evidence="1">
    <location>
        <begin position="357"/>
        <end position="382"/>
    </location>
</feature>
<name>A0AA39YEM3_9PEZI</name>
<dbReference type="Proteomes" id="UP001175001">
    <property type="component" value="Unassembled WGS sequence"/>
</dbReference>
<reference evidence="2" key="1">
    <citation type="submission" date="2023-06" db="EMBL/GenBank/DDBJ databases">
        <title>Multi-omics analyses reveal the molecular pathogenesis toolkit of Lasiodiplodia hormozganensis, a cross-kingdom pathogen.</title>
        <authorList>
            <person name="Felix C."/>
            <person name="Meneses R."/>
            <person name="Goncalves M.F.M."/>
            <person name="Tilleman L."/>
            <person name="Duarte A.S."/>
            <person name="Jorrin-Novo J.V."/>
            <person name="Van De Peer Y."/>
            <person name="Deforce D."/>
            <person name="Van Nieuwerburgh F."/>
            <person name="Esteves A.C."/>
            <person name="Alves A."/>
        </authorList>
    </citation>
    <scope>NUCLEOTIDE SEQUENCE</scope>
    <source>
        <strain evidence="2">CBS 339.90</strain>
    </source>
</reference>